<keyword evidence="3" id="KW-1185">Reference proteome</keyword>
<proteinExistence type="predicted"/>
<dbReference type="InterPro" id="IPR027417">
    <property type="entry name" value="P-loop_NTPase"/>
</dbReference>
<evidence type="ECO:0000259" key="1">
    <source>
        <dbReference type="SMART" id="SM00382"/>
    </source>
</evidence>
<sequence>MSKINAIQQAIMGLDGGEYQKLMDAYLYKKFNYNNIEPLGSHTGSNKVTKGIPDSYVKLNNGKYVLIMYGSVNSTSYDKIEKDIKSCLNKEKLDIDIEEIEEIICCYTSTNIHIEQRQKLEGMIDGIKITLIGIGTVAHDLLIKYPVIAVDFLSIPMDTEQIFEIDDFIDKYDKNGMNAPINMELLHRENEIESLMGKLESSKVVLIFGKSGVGKTRLALEIARIYKGKHKSHVLCVKNNGQMIYNDLKYYISDSGDYLLFIDDANQTTQLNHVLDYVIEPPERVNVRIIMTIRDYARDRVKKIIYDKIIPQEEEIGVLSDEIIKEILDNNLGIKNNKWLNQIAKISKGNARLAVLAGKIALKRGFLSIYNSVDIFKYYYGDVIEKEFPNKKKIISAFVITLLGPFEYKNNEIAIKILSDNDINEDEFYQLCCELNDSEIIDLYMDRVVKISDQSMGDYLLYYVLIEKKYVALMDILKDMFKQCKNKIIYALNTIVTLFNTKECLTYIKEQVNKAWDTVEDDNEEFEYIKSFHVLNEEKSLAYIKKKIDKMDEENKVLDKFNFKDKKNNNSIKSEIVEVLGGFKYSDDYESVLELSIYYFKKRPSEVMDFYFLFSDRLGYDQNSYDYGYKSETLNIEYLWKESNDGLDINITILLLNIIENYIIFEVHTTENNGTRSVNFITFSLCMCDGLERLRKTIWSILGGLYGNERYKDIINEILLNYRPYSNNKEQLKLIYEMDFKFIKDYIFKQIVSPDFIQCNILNHFTRISERLEVTVDDVLKKYEENEEFLIYNTLTKEHEIGADWEKEEEKRKENILNMVRDYNKEDFVKLFKLCNDILDKFKNNKQWELQEGITFLFDGIKGNTDQYIIAIKSYLKCDTPYSIWIGDKISILINLVGVKETERILLQYEYEQKNRWIYEFLFCIPKEELNIRYAGMLREIFEEEIKKEQPLIPNFQIIVKYKDIDESIVKDLSLKLLTINSNQRAHAIQSFLGRVSDNNYVGKLFAIFNKDIDILEKLYLNASESQDNIDYEGNLFISLVKNNIEFLKEFMKKIIEMDNTYNYTRIYEKLWQQENYNELVKISFNTIINFKDTLGFWSYETRLEKIFISNTNTTKIISDRKVQWIKNYINTFSNNIECLNFIFQIIVSVFSYNKKEFILYFLSKNKDIEIFKRISLFSRTKSWSGSEVPLIEKEIKFLSELIESINGIDYIEHKAYLKELISSKEKYKQHVLIQEYLDDRYLS</sequence>
<evidence type="ECO:0000313" key="3">
    <source>
        <dbReference type="Proteomes" id="UP001623592"/>
    </source>
</evidence>
<dbReference type="SUPFAM" id="SSF52540">
    <property type="entry name" value="P-loop containing nucleoside triphosphate hydrolases"/>
    <property type="match status" value="1"/>
</dbReference>
<feature type="domain" description="AAA+ ATPase" evidence="1">
    <location>
        <begin position="201"/>
        <end position="311"/>
    </location>
</feature>
<dbReference type="Pfam" id="PF20720">
    <property type="entry name" value="nSTAND3"/>
    <property type="match status" value="1"/>
</dbReference>
<gene>
    <name evidence="2" type="ORF">ACJDT4_21270</name>
</gene>
<protein>
    <recommendedName>
        <fullName evidence="1">AAA+ ATPase domain-containing protein</fullName>
    </recommendedName>
</protein>
<dbReference type="Gene3D" id="3.40.50.300">
    <property type="entry name" value="P-loop containing nucleotide triphosphate hydrolases"/>
    <property type="match status" value="1"/>
</dbReference>
<comment type="caution">
    <text evidence="2">The sequence shown here is derived from an EMBL/GenBank/DDBJ whole genome shotgun (WGS) entry which is preliminary data.</text>
</comment>
<dbReference type="RefSeq" id="WP_406789602.1">
    <property type="nucleotide sequence ID" value="NZ_JBJIAA010000023.1"/>
</dbReference>
<evidence type="ECO:0000313" key="2">
    <source>
        <dbReference type="EMBL" id="MFL0252942.1"/>
    </source>
</evidence>
<dbReference type="EMBL" id="JBJIAA010000023">
    <property type="protein sequence ID" value="MFL0252942.1"/>
    <property type="molecule type" value="Genomic_DNA"/>
</dbReference>
<dbReference type="InterPro" id="IPR049050">
    <property type="entry name" value="nSTAND3"/>
</dbReference>
<dbReference type="InterPro" id="IPR003593">
    <property type="entry name" value="AAA+_ATPase"/>
</dbReference>
<name>A0ABW8TK95_9CLOT</name>
<organism evidence="2 3">
    <name type="scientific">Clostridium neuense</name>
    <dbReference type="NCBI Taxonomy" id="1728934"/>
    <lineage>
        <taxon>Bacteria</taxon>
        <taxon>Bacillati</taxon>
        <taxon>Bacillota</taxon>
        <taxon>Clostridia</taxon>
        <taxon>Eubacteriales</taxon>
        <taxon>Clostridiaceae</taxon>
        <taxon>Clostridium</taxon>
    </lineage>
</organism>
<accession>A0ABW8TK95</accession>
<dbReference type="SMART" id="SM00382">
    <property type="entry name" value="AAA"/>
    <property type="match status" value="1"/>
</dbReference>
<reference evidence="2 3" key="1">
    <citation type="submission" date="2024-11" db="EMBL/GenBank/DDBJ databases">
        <authorList>
            <person name="Heng Y.C."/>
            <person name="Lim A.C.H."/>
            <person name="Lee J.K.Y."/>
            <person name="Kittelmann S."/>
        </authorList>
    </citation>
    <scope>NUCLEOTIDE SEQUENCE [LARGE SCALE GENOMIC DNA]</scope>
    <source>
        <strain evidence="2 3">WILCCON 0114</strain>
    </source>
</reference>
<dbReference type="Proteomes" id="UP001623592">
    <property type="component" value="Unassembled WGS sequence"/>
</dbReference>